<keyword evidence="6" id="KW-1185">Reference proteome</keyword>
<protein>
    <submittedName>
        <fullName evidence="5">Flagellin</fullName>
    </submittedName>
</protein>
<keyword evidence="5" id="KW-0282">Flagellum</keyword>
<dbReference type="Proteomes" id="UP001223802">
    <property type="component" value="Chromosome"/>
</dbReference>
<dbReference type="Gene3D" id="2.170.280.10">
    <property type="entry name" value="f41 fragment of flagellin, middle domain"/>
    <property type="match status" value="1"/>
</dbReference>
<evidence type="ECO:0000256" key="3">
    <source>
        <dbReference type="ARBA" id="ARBA00023143"/>
    </source>
</evidence>
<dbReference type="InterPro" id="IPR042187">
    <property type="entry name" value="Flagellin_C_sub2"/>
</dbReference>
<gene>
    <name evidence="5" type="ORF">PU634_03070</name>
</gene>
<comment type="similarity">
    <text evidence="2">Belongs to the bacterial flagellin family.</text>
</comment>
<dbReference type="Pfam" id="PF00700">
    <property type="entry name" value="Flagellin_C"/>
    <property type="match status" value="1"/>
</dbReference>
<name>A0AA50KRJ1_9GAMM</name>
<evidence type="ECO:0000313" key="6">
    <source>
        <dbReference type="Proteomes" id="UP001223802"/>
    </source>
</evidence>
<comment type="subcellular location">
    <subcellularLocation>
        <location evidence="1">Bacterial flagellum</location>
    </subcellularLocation>
</comment>
<dbReference type="KEGG" id="ope:PU634_03070"/>
<dbReference type="Gene3D" id="6.10.10.10">
    <property type="entry name" value="Flagellar export chaperone, C-terminal domain"/>
    <property type="match status" value="1"/>
</dbReference>
<dbReference type="InterPro" id="IPR046358">
    <property type="entry name" value="Flagellin_C"/>
</dbReference>
<dbReference type="GO" id="GO:0009288">
    <property type="term" value="C:bacterial-type flagellum"/>
    <property type="evidence" value="ECO:0007669"/>
    <property type="project" value="UniProtKB-SubCell"/>
</dbReference>
<evidence type="ECO:0000313" key="5">
    <source>
        <dbReference type="EMBL" id="WMC12418.1"/>
    </source>
</evidence>
<keyword evidence="3" id="KW-0975">Bacterial flagellum</keyword>
<keyword evidence="5" id="KW-0966">Cell projection</keyword>
<feature type="domain" description="Flagellin C-terminal" evidence="4">
    <location>
        <begin position="28"/>
        <end position="112"/>
    </location>
</feature>
<dbReference type="AlphaFoldDB" id="A0AA50KRJ1"/>
<dbReference type="EMBL" id="CP118224">
    <property type="protein sequence ID" value="WMC12418.1"/>
    <property type="molecule type" value="Genomic_DNA"/>
</dbReference>
<dbReference type="GO" id="GO:0005198">
    <property type="term" value="F:structural molecule activity"/>
    <property type="evidence" value="ECO:0007669"/>
    <property type="project" value="InterPro"/>
</dbReference>
<proteinExistence type="inferred from homology"/>
<organism evidence="5 6">
    <name type="scientific">Oceanimonas pelagia</name>
    <dbReference type="NCBI Taxonomy" id="3028314"/>
    <lineage>
        <taxon>Bacteria</taxon>
        <taxon>Pseudomonadati</taxon>
        <taxon>Pseudomonadota</taxon>
        <taxon>Gammaproteobacteria</taxon>
        <taxon>Aeromonadales</taxon>
        <taxon>Aeromonadaceae</taxon>
        <taxon>Oceanimonas</taxon>
    </lineage>
</organism>
<dbReference type="Gene3D" id="1.20.1330.10">
    <property type="entry name" value="f41 fragment of flagellin, N-terminal domain"/>
    <property type="match status" value="1"/>
</dbReference>
<accession>A0AA50KRJ1</accession>
<dbReference type="PANTHER" id="PTHR42792">
    <property type="entry name" value="FLAGELLIN"/>
    <property type="match status" value="1"/>
</dbReference>
<dbReference type="SUPFAM" id="SSF64518">
    <property type="entry name" value="Phase 1 flagellin"/>
    <property type="match status" value="1"/>
</dbReference>
<sequence length="113" mass="11851">MALAEGTTFKSVASIDLSTAEGANEAVEILDKALASIDDQRASLGAFQNRMNSTINNLASIQENAAAGMSRIMDVDFAQETVNLTKQQILQQAGTSILAQAKQLPQAALSLLG</sequence>
<evidence type="ECO:0000256" key="2">
    <source>
        <dbReference type="ARBA" id="ARBA00005709"/>
    </source>
</evidence>
<reference evidence="5 6" key="1">
    <citation type="submission" date="2023-02" db="EMBL/GenBank/DDBJ databases">
        <title>Complete genome sequence of a novel bacterium Oceanimonas sp. NTOU-MSR1 isolated from marine coast sediment.</title>
        <authorList>
            <person name="Yang H.-T."/>
            <person name="Chen Y.-L."/>
            <person name="Ho Y.-N."/>
        </authorList>
    </citation>
    <scope>NUCLEOTIDE SEQUENCE [LARGE SCALE GENOMIC DNA]</scope>
    <source>
        <strain evidence="5 6">NTOU-MSR1</strain>
    </source>
</reference>
<dbReference type="InterPro" id="IPR001492">
    <property type="entry name" value="Flagellin"/>
</dbReference>
<keyword evidence="5" id="KW-0969">Cilium</keyword>
<dbReference type="PANTHER" id="PTHR42792:SF2">
    <property type="entry name" value="FLAGELLIN"/>
    <property type="match status" value="1"/>
</dbReference>
<evidence type="ECO:0000259" key="4">
    <source>
        <dbReference type="Pfam" id="PF00700"/>
    </source>
</evidence>
<evidence type="ECO:0000256" key="1">
    <source>
        <dbReference type="ARBA" id="ARBA00004365"/>
    </source>
</evidence>